<feature type="transmembrane region" description="Helical" evidence="1">
    <location>
        <begin position="6"/>
        <end position="24"/>
    </location>
</feature>
<feature type="transmembrane region" description="Helical" evidence="1">
    <location>
        <begin position="36"/>
        <end position="55"/>
    </location>
</feature>
<proteinExistence type="predicted"/>
<evidence type="ECO:0000256" key="1">
    <source>
        <dbReference type="SAM" id="Phobius"/>
    </source>
</evidence>
<reference evidence="2 3" key="1">
    <citation type="journal article" date="2015" name="Nature">
        <title>rRNA introns, odd ribosomes, and small enigmatic genomes across a large radiation of phyla.</title>
        <authorList>
            <person name="Brown C.T."/>
            <person name="Hug L.A."/>
            <person name="Thomas B.C."/>
            <person name="Sharon I."/>
            <person name="Castelle C.J."/>
            <person name="Singh A."/>
            <person name="Wilkins M.J."/>
            <person name="Williams K.H."/>
            <person name="Banfield J.F."/>
        </authorList>
    </citation>
    <scope>NUCLEOTIDE SEQUENCE [LARGE SCALE GENOMIC DNA]</scope>
</reference>
<protein>
    <submittedName>
        <fullName evidence="2">Uncharacterized protein</fullName>
    </submittedName>
</protein>
<organism evidence="2 3">
    <name type="scientific">Candidatus Nomurabacteria bacterium GW2011_GWC2_42_20</name>
    <dbReference type="NCBI Taxonomy" id="1618756"/>
    <lineage>
        <taxon>Bacteria</taxon>
        <taxon>Candidatus Nomuraibacteriota</taxon>
    </lineage>
</organism>
<evidence type="ECO:0000313" key="3">
    <source>
        <dbReference type="Proteomes" id="UP000034704"/>
    </source>
</evidence>
<evidence type="ECO:0000313" key="2">
    <source>
        <dbReference type="EMBL" id="KKS48173.1"/>
    </source>
</evidence>
<sequence length="325" mass="33378">MIFCFIHTPTSLVLFLGAILYWQDNYLFMKTLKINQVRNIVAIGIVAMLIGVAYITNPAFLKAPHAEAGAGENVSGYAWSENIGWISFNSTGDGSTTSYGVNVDIANKATGGSGDFSGYAWSENIGWISFSATDLAGCPSGTCKAQVDWSTGKVTGWARALSAVGSASGWDGWIKLSDDTVGVWAGKGVKISANKFSGYAWGGGDGAGVAGVVGWVDFAPLIGTVPVGPVLGAPPCTPADVDASGTWGTCQALSSCTAPPSTQTVAGVRVGICVGGSTTIQSCSKTITCQTTAAPTAGCNNNNVCDTGETLLTCPADCKAKYQQF</sequence>
<dbReference type="STRING" id="1618756.UV12_C0002G0022"/>
<gene>
    <name evidence="2" type="ORF">UV12_C0002G0022</name>
</gene>
<keyword evidence="1" id="KW-1133">Transmembrane helix</keyword>
<accession>A0A0G1CF45</accession>
<dbReference type="AlphaFoldDB" id="A0A0G1CF45"/>
<comment type="caution">
    <text evidence="2">The sequence shown here is derived from an EMBL/GenBank/DDBJ whole genome shotgun (WGS) entry which is preliminary data.</text>
</comment>
<keyword evidence="1" id="KW-0472">Membrane</keyword>
<name>A0A0G1CF45_9BACT</name>
<dbReference type="EMBL" id="LCDG01000002">
    <property type="protein sequence ID" value="KKS48173.1"/>
    <property type="molecule type" value="Genomic_DNA"/>
</dbReference>
<keyword evidence="1" id="KW-0812">Transmembrane</keyword>
<dbReference type="Proteomes" id="UP000034704">
    <property type="component" value="Unassembled WGS sequence"/>
</dbReference>